<keyword evidence="7" id="KW-1185">Reference proteome</keyword>
<dbReference type="Pfam" id="PF06803">
    <property type="entry name" value="DUF1232"/>
    <property type="match status" value="1"/>
</dbReference>
<proteinExistence type="predicted"/>
<feature type="domain" description="DUF1232" evidence="5">
    <location>
        <begin position="76"/>
        <end position="110"/>
    </location>
</feature>
<organism evidence="6 7">
    <name type="scientific">Chryseosolibacter histidini</name>
    <dbReference type="NCBI Taxonomy" id="2782349"/>
    <lineage>
        <taxon>Bacteria</taxon>
        <taxon>Pseudomonadati</taxon>
        <taxon>Bacteroidota</taxon>
        <taxon>Cytophagia</taxon>
        <taxon>Cytophagales</taxon>
        <taxon>Chryseotaleaceae</taxon>
        <taxon>Chryseosolibacter</taxon>
    </lineage>
</organism>
<keyword evidence="4" id="KW-0472">Membrane</keyword>
<evidence type="ECO:0000256" key="4">
    <source>
        <dbReference type="ARBA" id="ARBA00023136"/>
    </source>
</evidence>
<comment type="subcellular location">
    <subcellularLocation>
        <location evidence="1">Endomembrane system</location>
        <topology evidence="1">Multi-pass membrane protein</topology>
    </subcellularLocation>
</comment>
<evidence type="ECO:0000256" key="3">
    <source>
        <dbReference type="ARBA" id="ARBA00022989"/>
    </source>
</evidence>
<dbReference type="Proteomes" id="UP001319200">
    <property type="component" value="Unassembled WGS sequence"/>
</dbReference>
<evidence type="ECO:0000313" key="6">
    <source>
        <dbReference type="EMBL" id="MBT1700758.1"/>
    </source>
</evidence>
<keyword evidence="3" id="KW-1133">Transmembrane helix</keyword>
<name>A0AAP2DQQ8_9BACT</name>
<dbReference type="InterPro" id="IPR010652">
    <property type="entry name" value="DUF1232"/>
</dbReference>
<dbReference type="RefSeq" id="WP_254169444.1">
    <property type="nucleotide sequence ID" value="NZ_JAHESF010000047.1"/>
</dbReference>
<evidence type="ECO:0000256" key="1">
    <source>
        <dbReference type="ARBA" id="ARBA00004127"/>
    </source>
</evidence>
<gene>
    <name evidence="6" type="ORF">KK083_27960</name>
</gene>
<dbReference type="EMBL" id="JAHESF010000047">
    <property type="protein sequence ID" value="MBT1700758.1"/>
    <property type="molecule type" value="Genomic_DNA"/>
</dbReference>
<reference evidence="6 7" key="1">
    <citation type="submission" date="2021-05" db="EMBL/GenBank/DDBJ databases">
        <title>A Polyphasic approach of four new species of the genus Ohtaekwangia: Ohtaekwangia histidinii sp. nov., Ohtaekwangia cretensis sp. nov., Ohtaekwangia indiensis sp. nov., Ohtaekwangia reichenbachii sp. nov. from diverse environment.</title>
        <authorList>
            <person name="Octaviana S."/>
        </authorList>
    </citation>
    <scope>NUCLEOTIDE SEQUENCE [LARGE SCALE GENOMIC DNA]</scope>
    <source>
        <strain evidence="6 7">PWU4</strain>
    </source>
</reference>
<evidence type="ECO:0000259" key="5">
    <source>
        <dbReference type="Pfam" id="PF06803"/>
    </source>
</evidence>
<comment type="caution">
    <text evidence="6">The sequence shown here is derived from an EMBL/GenBank/DDBJ whole genome shotgun (WGS) entry which is preliminary data.</text>
</comment>
<accession>A0AAP2DQQ8</accession>
<keyword evidence="2" id="KW-0812">Transmembrane</keyword>
<protein>
    <submittedName>
        <fullName evidence="6">DUF1232 domain-containing protein</fullName>
    </submittedName>
</protein>
<sequence length="132" mass="14870">MITNNFFTAALRKAASMAGKPGRLMLLLSRLAAKLREVNWQGVNAATAKDRIYVLGRLIKAYALGHYREIPWKSFLIVVAAIIYFVNPFDLLPDLIPLAGLTDDFAVLVWVYNTLNVEIDKFLAWEQSRIAS</sequence>
<evidence type="ECO:0000256" key="2">
    <source>
        <dbReference type="ARBA" id="ARBA00022692"/>
    </source>
</evidence>
<dbReference type="GO" id="GO:0012505">
    <property type="term" value="C:endomembrane system"/>
    <property type="evidence" value="ECO:0007669"/>
    <property type="project" value="UniProtKB-SubCell"/>
</dbReference>
<evidence type="ECO:0000313" key="7">
    <source>
        <dbReference type="Proteomes" id="UP001319200"/>
    </source>
</evidence>
<dbReference type="AlphaFoldDB" id="A0AAP2DQQ8"/>